<keyword evidence="2" id="KW-0479">Metal-binding</keyword>
<keyword evidence="7" id="KW-0464">Manganese</keyword>
<dbReference type="GO" id="GO:0005525">
    <property type="term" value="F:GTP binding"/>
    <property type="evidence" value="ECO:0007669"/>
    <property type="project" value="UniProtKB-KW"/>
</dbReference>
<evidence type="ECO:0000313" key="10">
    <source>
        <dbReference type="Proteomes" id="UP001174909"/>
    </source>
</evidence>
<keyword evidence="6" id="KW-0342">GTP-binding</keyword>
<dbReference type="PANTHER" id="PTHR47917">
    <property type="match status" value="1"/>
</dbReference>
<dbReference type="InterPro" id="IPR008225">
    <property type="entry name" value="F420-0_g-glutamyl_ligase"/>
</dbReference>
<evidence type="ECO:0000256" key="2">
    <source>
        <dbReference type="ARBA" id="ARBA00022723"/>
    </source>
</evidence>
<dbReference type="Gene3D" id="3.30.1330.100">
    <property type="entry name" value="CofE-like"/>
    <property type="match status" value="1"/>
</dbReference>
<dbReference type="SUPFAM" id="SSF144010">
    <property type="entry name" value="CofE-like"/>
    <property type="match status" value="1"/>
</dbReference>
<organism evidence="9 10">
    <name type="scientific">Geodia barretti</name>
    <name type="common">Barrett's horny sponge</name>
    <dbReference type="NCBI Taxonomy" id="519541"/>
    <lineage>
        <taxon>Eukaryota</taxon>
        <taxon>Metazoa</taxon>
        <taxon>Porifera</taxon>
        <taxon>Demospongiae</taxon>
        <taxon>Heteroscleromorpha</taxon>
        <taxon>Tetractinellida</taxon>
        <taxon>Astrophorina</taxon>
        <taxon>Geodiidae</taxon>
        <taxon>Geodia</taxon>
    </lineage>
</organism>
<evidence type="ECO:0000256" key="6">
    <source>
        <dbReference type="ARBA" id="ARBA00023134"/>
    </source>
</evidence>
<dbReference type="InterPro" id="IPR002847">
    <property type="entry name" value="F420-0_gamma-glut_ligase-dom"/>
</dbReference>
<dbReference type="Proteomes" id="UP001174909">
    <property type="component" value="Unassembled WGS sequence"/>
</dbReference>
<dbReference type="EMBL" id="CASHTH010002947">
    <property type="protein sequence ID" value="CAI8037552.1"/>
    <property type="molecule type" value="Genomic_DNA"/>
</dbReference>
<accession>A0AA35SYC0</accession>
<dbReference type="Pfam" id="PF01996">
    <property type="entry name" value="F420_ligase"/>
    <property type="match status" value="1"/>
</dbReference>
<keyword evidence="10" id="KW-1185">Reference proteome</keyword>
<feature type="domain" description="Coenzyme F420:L-glutamate ligase-like" evidence="8">
    <location>
        <begin position="1"/>
        <end position="218"/>
    </location>
</feature>
<dbReference type="AlphaFoldDB" id="A0AA35SYC0"/>
<gene>
    <name evidence="9" type="ORF">GBAR_LOCUS21002</name>
</gene>
<evidence type="ECO:0000313" key="9">
    <source>
        <dbReference type="EMBL" id="CAI8037552.1"/>
    </source>
</evidence>
<evidence type="ECO:0000256" key="3">
    <source>
        <dbReference type="ARBA" id="ARBA00022741"/>
    </source>
</evidence>
<dbReference type="PANTHER" id="PTHR47917:SF1">
    <property type="entry name" value="COENZYME F420:L-GLUTAMATE LIGASE"/>
    <property type="match status" value="1"/>
</dbReference>
<sequence length="241" mass="25232">MVQPGDDLPALIADGFARAGEAAAEGDVLVVAQKIVSKSEGRYADLATVEPGAEARELAARTAKDPRMVELILSESRRVVRHRPGVIIVEHRLGFVMANAGIDNSNVEPAGTDERVLLLPRDPDGSARRIREGLRERLGADCAVIVNDSVGRAWRVGTVGLALGAAGLPSLLDLRGRDDLFGRPLEVTQVALADELAAAASLLQGEADEGMPVVVVRGLAAAGPGNAGAALIRDEADDLFR</sequence>
<keyword evidence="1 9" id="KW-0436">Ligase</keyword>
<keyword evidence="4" id="KW-0460">Magnesium</keyword>
<evidence type="ECO:0000256" key="1">
    <source>
        <dbReference type="ARBA" id="ARBA00022598"/>
    </source>
</evidence>
<reference evidence="9" key="1">
    <citation type="submission" date="2023-03" db="EMBL/GenBank/DDBJ databases">
        <authorList>
            <person name="Steffen K."/>
            <person name="Cardenas P."/>
        </authorList>
    </citation>
    <scope>NUCLEOTIDE SEQUENCE</scope>
</reference>
<evidence type="ECO:0000256" key="4">
    <source>
        <dbReference type="ARBA" id="ARBA00022842"/>
    </source>
</evidence>
<protein>
    <submittedName>
        <fullName evidence="9">Coenzyme F420:L-glutamate ligase</fullName>
    </submittedName>
</protein>
<evidence type="ECO:0000256" key="5">
    <source>
        <dbReference type="ARBA" id="ARBA00022958"/>
    </source>
</evidence>
<evidence type="ECO:0000259" key="8">
    <source>
        <dbReference type="Pfam" id="PF01996"/>
    </source>
</evidence>
<name>A0AA35SYC0_GEOBA</name>
<evidence type="ECO:0000256" key="7">
    <source>
        <dbReference type="ARBA" id="ARBA00023211"/>
    </source>
</evidence>
<dbReference type="GO" id="GO:0052618">
    <property type="term" value="F:coenzyme F420-0:L-glutamate ligase activity"/>
    <property type="evidence" value="ECO:0007669"/>
    <property type="project" value="TreeGrafter"/>
</dbReference>
<keyword evidence="5" id="KW-0630">Potassium</keyword>
<keyword evidence="3" id="KW-0547">Nucleotide-binding</keyword>
<comment type="caution">
    <text evidence="9">The sequence shown here is derived from an EMBL/GenBank/DDBJ whole genome shotgun (WGS) entry which is preliminary data.</text>
</comment>
<dbReference type="NCBIfam" id="TIGR01916">
    <property type="entry name" value="F420_cofE"/>
    <property type="match status" value="1"/>
</dbReference>
<proteinExistence type="predicted"/>
<dbReference type="GO" id="GO:0046872">
    <property type="term" value="F:metal ion binding"/>
    <property type="evidence" value="ECO:0007669"/>
    <property type="project" value="UniProtKB-KW"/>
</dbReference>
<dbReference type="Gene3D" id="3.90.1660.10">
    <property type="entry name" value="CofE-like domain"/>
    <property type="match status" value="1"/>
</dbReference>